<keyword evidence="6 8" id="KW-0472">Membrane</keyword>
<keyword evidence="3" id="KW-0813">Transport</keyword>
<feature type="transmembrane region" description="Helical" evidence="8">
    <location>
        <begin position="232"/>
        <end position="251"/>
    </location>
</feature>
<evidence type="ECO:0000256" key="4">
    <source>
        <dbReference type="ARBA" id="ARBA00022692"/>
    </source>
</evidence>
<feature type="transmembrane region" description="Helical" evidence="8">
    <location>
        <begin position="362"/>
        <end position="383"/>
    </location>
</feature>
<feature type="transmembrane region" description="Helical" evidence="8">
    <location>
        <begin position="76"/>
        <end position="94"/>
    </location>
</feature>
<feature type="compositionally biased region" description="Basic and acidic residues" evidence="7">
    <location>
        <begin position="46"/>
        <end position="66"/>
    </location>
</feature>
<evidence type="ECO:0000256" key="1">
    <source>
        <dbReference type="ARBA" id="ARBA00004141"/>
    </source>
</evidence>
<comment type="similarity">
    <text evidence="2">Belongs to the CRT-like transporter family.</text>
</comment>
<feature type="transmembrane region" description="Helical" evidence="8">
    <location>
        <begin position="263"/>
        <end position="283"/>
    </location>
</feature>
<gene>
    <name evidence="9" type="ORF">PPYR1160_LOCUS234</name>
</gene>
<dbReference type="PANTHER" id="PTHR31326:SF1">
    <property type="entry name" value="PROTEIN CLT2, CHLOROPLASTIC"/>
    <property type="match status" value="1"/>
</dbReference>
<dbReference type="InterPro" id="IPR013936">
    <property type="entry name" value="CRT-like"/>
</dbReference>
<feature type="transmembrane region" description="Helical" evidence="8">
    <location>
        <begin position="173"/>
        <end position="193"/>
    </location>
</feature>
<feature type="compositionally biased region" description="Basic and acidic residues" evidence="7">
    <location>
        <begin position="557"/>
        <end position="566"/>
    </location>
</feature>
<dbReference type="PANTHER" id="PTHR31326">
    <property type="entry name" value="PROTEIN CLT2, CHLOROPLASTIC"/>
    <property type="match status" value="1"/>
</dbReference>
<accession>A0A7R9U0X6</accession>
<feature type="region of interest" description="Disordered" evidence="7">
    <location>
        <begin position="507"/>
        <end position="566"/>
    </location>
</feature>
<evidence type="ECO:0000256" key="8">
    <source>
        <dbReference type="SAM" id="Phobius"/>
    </source>
</evidence>
<evidence type="ECO:0000256" key="5">
    <source>
        <dbReference type="ARBA" id="ARBA00022989"/>
    </source>
</evidence>
<dbReference type="GO" id="GO:0016020">
    <property type="term" value="C:membrane"/>
    <property type="evidence" value="ECO:0007669"/>
    <property type="project" value="UniProtKB-SubCell"/>
</dbReference>
<dbReference type="EMBL" id="HBEA01000288">
    <property type="protein sequence ID" value="CAD8250744.1"/>
    <property type="molecule type" value="Transcribed_RNA"/>
</dbReference>
<evidence type="ECO:0000256" key="2">
    <source>
        <dbReference type="ARBA" id="ARBA00006690"/>
    </source>
</evidence>
<proteinExistence type="inferred from homology"/>
<feature type="transmembrane region" description="Helical" evidence="8">
    <location>
        <begin position="202"/>
        <end position="220"/>
    </location>
</feature>
<name>A0A7R9U0X6_9STRA</name>
<sequence length="566" mass="63278">MASRSRDGLPPRPSQISPGQPTLLKRPAAVTTEQTPLLSGGYGAVEDSKDSKDPESQKASKTAREKELERQARSRVLLLCFFAMIVAALGNRVFQKLQTLPMYHYPFFLNVLSVAFYVPLCFAYIVPMVAFGRAITPEQTAIPKRKFAIMGLLDALAGVMQIFAVNFITNASILVLLSQAAIPVSMAISRAFLGATYTWNQYIGAVIVVCGIVVVMLPAIEGENAEYAENQTFWMGMMVLSCVPMCLSSVYKEKALGEADIDVVYLNGWVALFQFVFTLFTAWPSAIAMHLPLSELPDNTMHGFWCWMGYNPPSEFVPQHIYSSISEASCSWAPFFVTSYLLFNVMLNVLMILILKYGSANILYMSSTALVPLSNVVFSLKFMPNAQRLHAADIEGLVVIMLGLIIYRFWKSFRKLVRKALRQYTRAEEQADRWAQDAEEREIPRTSTMVGLNQPADLLQPLIDTRVFRAQRKVLFRSPSQIRAGMLMRLGIPPSPHVRYAAGGHLERSPQLPENSIIRSPEGRQPSLGSPMLSSMQQARRNEMLPSPSQYRPIRPRSHDTDSINA</sequence>
<feature type="region of interest" description="Disordered" evidence="7">
    <location>
        <begin position="1"/>
        <end position="66"/>
    </location>
</feature>
<evidence type="ECO:0000256" key="7">
    <source>
        <dbReference type="SAM" id="MobiDB-lite"/>
    </source>
</evidence>
<protein>
    <submittedName>
        <fullName evidence="9">Uncharacterized protein</fullName>
    </submittedName>
</protein>
<comment type="subcellular location">
    <subcellularLocation>
        <location evidence="1">Membrane</location>
        <topology evidence="1">Multi-pass membrane protein</topology>
    </subcellularLocation>
</comment>
<evidence type="ECO:0000256" key="6">
    <source>
        <dbReference type="ARBA" id="ARBA00023136"/>
    </source>
</evidence>
<evidence type="ECO:0000256" key="3">
    <source>
        <dbReference type="ARBA" id="ARBA00022448"/>
    </source>
</evidence>
<dbReference type="Pfam" id="PF08627">
    <property type="entry name" value="CRT-like"/>
    <property type="match status" value="1"/>
</dbReference>
<organism evidence="9">
    <name type="scientific">Pinguiococcus pyrenoidosus</name>
    <dbReference type="NCBI Taxonomy" id="172671"/>
    <lineage>
        <taxon>Eukaryota</taxon>
        <taxon>Sar</taxon>
        <taxon>Stramenopiles</taxon>
        <taxon>Ochrophyta</taxon>
        <taxon>Pinguiophyceae</taxon>
        <taxon>Pinguiochrysidales</taxon>
        <taxon>Pinguiochrysidaceae</taxon>
        <taxon>Pinguiococcus</taxon>
    </lineage>
</organism>
<feature type="transmembrane region" description="Helical" evidence="8">
    <location>
        <begin position="332"/>
        <end position="355"/>
    </location>
</feature>
<feature type="transmembrane region" description="Helical" evidence="8">
    <location>
        <begin position="147"/>
        <end position="167"/>
    </location>
</feature>
<feature type="transmembrane region" description="Helical" evidence="8">
    <location>
        <begin position="389"/>
        <end position="410"/>
    </location>
</feature>
<evidence type="ECO:0000313" key="9">
    <source>
        <dbReference type="EMBL" id="CAD8250744.1"/>
    </source>
</evidence>
<keyword evidence="4 8" id="KW-0812">Transmembrane</keyword>
<dbReference type="AlphaFoldDB" id="A0A7R9U0X6"/>
<keyword evidence="5 8" id="KW-1133">Transmembrane helix</keyword>
<reference evidence="9" key="1">
    <citation type="submission" date="2021-01" db="EMBL/GenBank/DDBJ databases">
        <authorList>
            <person name="Corre E."/>
            <person name="Pelletier E."/>
            <person name="Niang G."/>
            <person name="Scheremetjew M."/>
            <person name="Finn R."/>
            <person name="Kale V."/>
            <person name="Holt S."/>
            <person name="Cochrane G."/>
            <person name="Meng A."/>
            <person name="Brown T."/>
            <person name="Cohen L."/>
        </authorList>
    </citation>
    <scope>NUCLEOTIDE SEQUENCE</scope>
    <source>
        <strain evidence="9">CCMP2078</strain>
    </source>
</reference>
<feature type="transmembrane region" description="Helical" evidence="8">
    <location>
        <begin position="114"/>
        <end position="135"/>
    </location>
</feature>